<dbReference type="Pfam" id="PF00069">
    <property type="entry name" value="Pkinase"/>
    <property type="match status" value="1"/>
</dbReference>
<dbReference type="InterPro" id="IPR000719">
    <property type="entry name" value="Prot_kinase_dom"/>
</dbReference>
<dbReference type="GO" id="GO:0004672">
    <property type="term" value="F:protein kinase activity"/>
    <property type="evidence" value="ECO:0007669"/>
    <property type="project" value="InterPro"/>
</dbReference>
<dbReference type="FunFam" id="1.10.510.10:FF:000967">
    <property type="entry name" value="Protein CBG11274"/>
    <property type="match status" value="1"/>
</dbReference>
<keyword evidence="1" id="KW-0547">Nucleotide-binding</keyword>
<proteinExistence type="predicted"/>
<dbReference type="OrthoDB" id="5872528at2759"/>
<feature type="domain" description="Protein kinase" evidence="2">
    <location>
        <begin position="25"/>
        <end position="295"/>
    </location>
</feature>
<dbReference type="InterPro" id="IPR017441">
    <property type="entry name" value="Protein_kinase_ATP_BS"/>
</dbReference>
<dbReference type="PROSITE" id="PS00107">
    <property type="entry name" value="PROTEIN_KINASE_ATP"/>
    <property type="match status" value="1"/>
</dbReference>
<keyword evidence="4" id="KW-1185">Reference proteome</keyword>
<keyword evidence="1" id="KW-0067">ATP-binding</keyword>
<dbReference type="EMBL" id="GL379855">
    <property type="protein sequence ID" value="EGT56334.1"/>
    <property type="molecule type" value="Genomic_DNA"/>
</dbReference>
<evidence type="ECO:0000259" key="2">
    <source>
        <dbReference type="PROSITE" id="PS50011"/>
    </source>
</evidence>
<dbReference type="AlphaFoldDB" id="G0NAX4"/>
<accession>G0NAX4</accession>
<dbReference type="FunCoup" id="G0NAX4">
    <property type="interactions" value="110"/>
</dbReference>
<evidence type="ECO:0000256" key="1">
    <source>
        <dbReference type="PROSITE-ProRule" id="PRU10141"/>
    </source>
</evidence>
<dbReference type="InterPro" id="IPR011009">
    <property type="entry name" value="Kinase-like_dom_sf"/>
</dbReference>
<dbReference type="eggNOG" id="KOG1164">
    <property type="taxonomic scope" value="Eukaryota"/>
</dbReference>
<dbReference type="PANTHER" id="PTHR11909">
    <property type="entry name" value="CASEIN KINASE-RELATED"/>
    <property type="match status" value="1"/>
</dbReference>
<dbReference type="SUPFAM" id="SSF56112">
    <property type="entry name" value="Protein kinase-like (PK-like)"/>
    <property type="match status" value="1"/>
</dbReference>
<dbReference type="Gene3D" id="1.10.510.10">
    <property type="entry name" value="Transferase(Phosphotransferase) domain 1"/>
    <property type="match status" value="1"/>
</dbReference>
<gene>
    <name evidence="3" type="ORF">CAEBREN_20970</name>
</gene>
<dbReference type="InterPro" id="IPR050235">
    <property type="entry name" value="CK1_Ser-Thr_kinase"/>
</dbReference>
<dbReference type="HOGENOM" id="CLU_698744_0_0_1"/>
<evidence type="ECO:0000313" key="4">
    <source>
        <dbReference type="Proteomes" id="UP000008068"/>
    </source>
</evidence>
<dbReference type="SMART" id="SM00220">
    <property type="entry name" value="S_TKc"/>
    <property type="match status" value="1"/>
</dbReference>
<reference evidence="4" key="1">
    <citation type="submission" date="2011-07" db="EMBL/GenBank/DDBJ databases">
        <authorList>
            <consortium name="Caenorhabditis brenneri Sequencing and Analysis Consortium"/>
            <person name="Wilson R.K."/>
        </authorList>
    </citation>
    <scope>NUCLEOTIDE SEQUENCE [LARGE SCALE GENOMIC DNA]</scope>
    <source>
        <strain evidence="4">PB2801</strain>
    </source>
</reference>
<dbReference type="GO" id="GO:0005524">
    <property type="term" value="F:ATP binding"/>
    <property type="evidence" value="ECO:0007669"/>
    <property type="project" value="UniProtKB-UniRule"/>
</dbReference>
<dbReference type="InParanoid" id="G0NAX4"/>
<sequence>MVEEEEGNVAGFKPGHEIVSQKATYTVVRLLGEGGFGAVYLCKTNNGTQCAMKVEKKVEKRKIPKLEMENEVLKSVGNLKHFTKFVDCGKREKEGFFFLAMELVGKSLVDLKAERTEKVFSFGTGLGVASQCLEAVEELHKHGFIHRDLKPANYACGLDDNKHTIYILDFGIARKYTNAKKEIKTPRETVGFKGTIRFASLSCHRNIEMGPKDDCESWFYLLLDLILVGGLPWKLLDEKNEVLLVKEECRKEKRHTLYTGLKHTVELNKILVYIDSQAYQDRIDYQFIYKSLEEICVLAGHDIDAPYDWEISKNSLKVKPSPEEEKTQKNGSTIEGDMCREIEGKKTSRYEFYGILQSFMTTNVEQSQKMNYLMDQIKTKRDAKAHSAQVPPKNLNLFVEMLLWGVEESIRHCWNEQKLVDFNVRNLCDSVTDVLEALDIDVDDVKYKFLFSRNRIEDKKKKFLQEPIQNTLAFAIENL</sequence>
<dbReference type="PROSITE" id="PS50011">
    <property type="entry name" value="PROTEIN_KINASE_DOM"/>
    <property type="match status" value="1"/>
</dbReference>
<dbReference type="STRING" id="135651.G0NAX4"/>
<feature type="binding site" evidence="1">
    <location>
        <position position="53"/>
    </location>
    <ligand>
        <name>ATP</name>
        <dbReference type="ChEBI" id="CHEBI:30616"/>
    </ligand>
</feature>
<dbReference type="Proteomes" id="UP000008068">
    <property type="component" value="Unassembled WGS sequence"/>
</dbReference>
<name>G0NAX4_CAEBE</name>
<evidence type="ECO:0000313" key="3">
    <source>
        <dbReference type="EMBL" id="EGT56334.1"/>
    </source>
</evidence>
<protein>
    <recommendedName>
        <fullName evidence="2">Protein kinase domain-containing protein</fullName>
    </recommendedName>
</protein>
<organism evidence="4">
    <name type="scientific">Caenorhabditis brenneri</name>
    <name type="common">Nematode worm</name>
    <dbReference type="NCBI Taxonomy" id="135651"/>
    <lineage>
        <taxon>Eukaryota</taxon>
        <taxon>Metazoa</taxon>
        <taxon>Ecdysozoa</taxon>
        <taxon>Nematoda</taxon>
        <taxon>Chromadorea</taxon>
        <taxon>Rhabditida</taxon>
        <taxon>Rhabditina</taxon>
        <taxon>Rhabditomorpha</taxon>
        <taxon>Rhabditoidea</taxon>
        <taxon>Rhabditidae</taxon>
        <taxon>Peloderinae</taxon>
        <taxon>Caenorhabditis</taxon>
    </lineage>
</organism>